<dbReference type="Pfam" id="PF02777">
    <property type="entry name" value="Sod_Fe_C"/>
    <property type="match status" value="1"/>
</dbReference>
<feature type="binding site" evidence="5">
    <location>
        <position position="38"/>
    </location>
    <ligand>
        <name>Mn(2+)</name>
        <dbReference type="ChEBI" id="CHEBI:29035"/>
    </ligand>
</feature>
<dbReference type="InterPro" id="IPR019831">
    <property type="entry name" value="Mn/Fe_SOD_N"/>
</dbReference>
<dbReference type="SUPFAM" id="SSF46609">
    <property type="entry name" value="Fe,Mn superoxide dismutase (SOD), N-terminal domain"/>
    <property type="match status" value="1"/>
</dbReference>
<name>G9XGP9_DESHA</name>
<dbReference type="GO" id="GO:0004784">
    <property type="term" value="F:superoxide dismutase activity"/>
    <property type="evidence" value="ECO:0007669"/>
    <property type="project" value="UniProtKB-EC"/>
</dbReference>
<dbReference type="PRINTS" id="PR01703">
    <property type="entry name" value="MNSODISMTASE"/>
</dbReference>
<keyword evidence="4 6" id="KW-0560">Oxidoreductase</keyword>
<evidence type="ECO:0000259" key="8">
    <source>
        <dbReference type="Pfam" id="PF02777"/>
    </source>
</evidence>
<dbReference type="SUPFAM" id="SSF54719">
    <property type="entry name" value="Fe,Mn superoxide dismutase (SOD), C-terminal domain"/>
    <property type="match status" value="1"/>
</dbReference>
<accession>G9XGP9</accession>
<dbReference type="InterPro" id="IPR036324">
    <property type="entry name" value="Mn/Fe_SOD_N_sf"/>
</dbReference>
<dbReference type="GO" id="GO:0046872">
    <property type="term" value="F:metal ion binding"/>
    <property type="evidence" value="ECO:0007669"/>
    <property type="project" value="UniProtKB-KW"/>
</dbReference>
<dbReference type="InterPro" id="IPR036314">
    <property type="entry name" value="SOD_C_sf"/>
</dbReference>
<dbReference type="Proteomes" id="UP000004416">
    <property type="component" value="Unassembled WGS sequence"/>
</dbReference>
<evidence type="ECO:0000259" key="7">
    <source>
        <dbReference type="Pfam" id="PF00081"/>
    </source>
</evidence>
<evidence type="ECO:0000256" key="2">
    <source>
        <dbReference type="ARBA" id="ARBA00012682"/>
    </source>
</evidence>
<dbReference type="PATRIC" id="fig|537010.4.peg.107"/>
<evidence type="ECO:0000256" key="6">
    <source>
        <dbReference type="RuleBase" id="RU000414"/>
    </source>
</evidence>
<comment type="catalytic activity">
    <reaction evidence="6">
        <text>2 superoxide + 2 H(+) = H2O2 + O2</text>
        <dbReference type="Rhea" id="RHEA:20696"/>
        <dbReference type="ChEBI" id="CHEBI:15378"/>
        <dbReference type="ChEBI" id="CHEBI:15379"/>
        <dbReference type="ChEBI" id="CHEBI:16240"/>
        <dbReference type="ChEBI" id="CHEBI:18421"/>
        <dbReference type="EC" id="1.15.1.1"/>
    </reaction>
</comment>
<dbReference type="AlphaFoldDB" id="G9XGP9"/>
<feature type="non-terminal residue" evidence="9">
    <location>
        <position position="1"/>
    </location>
</feature>
<dbReference type="Gene3D" id="3.55.40.20">
    <property type="entry name" value="Iron/manganese superoxide dismutase, C-terminal domain"/>
    <property type="match status" value="1"/>
</dbReference>
<dbReference type="PROSITE" id="PS00088">
    <property type="entry name" value="SOD_MN"/>
    <property type="match status" value="1"/>
</dbReference>
<proteinExistence type="inferred from homology"/>
<dbReference type="InterPro" id="IPR001189">
    <property type="entry name" value="Mn/Fe_SOD"/>
</dbReference>
<protein>
    <recommendedName>
        <fullName evidence="2 6">Superoxide dismutase</fullName>
        <ecNumber evidence="2 6">1.15.1.1</ecNumber>
    </recommendedName>
</protein>
<evidence type="ECO:0000256" key="5">
    <source>
        <dbReference type="PIRSR" id="PIRSR000349-1"/>
    </source>
</evidence>
<dbReference type="Pfam" id="PF00081">
    <property type="entry name" value="Sod_Fe_N"/>
    <property type="match status" value="1"/>
</dbReference>
<dbReference type="PANTHER" id="PTHR11404:SF6">
    <property type="entry name" value="SUPEROXIDE DISMUTASE [MN], MITOCHONDRIAL"/>
    <property type="match status" value="1"/>
</dbReference>
<keyword evidence="3 5" id="KW-0479">Metal-binding</keyword>
<dbReference type="PANTHER" id="PTHR11404">
    <property type="entry name" value="SUPEROXIDE DISMUTASE 2"/>
    <property type="match status" value="1"/>
</dbReference>
<evidence type="ECO:0000313" key="10">
    <source>
        <dbReference type="Proteomes" id="UP000004416"/>
    </source>
</evidence>
<feature type="binding site" evidence="5">
    <location>
        <position position="170"/>
    </location>
    <ligand>
        <name>Mn(2+)</name>
        <dbReference type="ChEBI" id="CHEBI:29035"/>
    </ligand>
</feature>
<evidence type="ECO:0000256" key="1">
    <source>
        <dbReference type="ARBA" id="ARBA00008714"/>
    </source>
</evidence>
<dbReference type="FunFam" id="1.10.287.990:FF:000001">
    <property type="entry name" value="Superoxide dismutase"/>
    <property type="match status" value="1"/>
</dbReference>
<dbReference type="InterPro" id="IPR050265">
    <property type="entry name" value="Fe/Mn_Superoxide_Dismutase"/>
</dbReference>
<comment type="function">
    <text evidence="6">Destroys radicals which are normally produced within the cells and which are toxic to biological systems.</text>
</comment>
<organism evidence="9 10">
    <name type="scientific">Desulfitobacterium hafniense DP7</name>
    <dbReference type="NCBI Taxonomy" id="537010"/>
    <lineage>
        <taxon>Bacteria</taxon>
        <taxon>Bacillati</taxon>
        <taxon>Bacillota</taxon>
        <taxon>Clostridia</taxon>
        <taxon>Eubacteriales</taxon>
        <taxon>Desulfitobacteriaceae</taxon>
        <taxon>Desulfitobacterium</taxon>
    </lineage>
</organism>
<dbReference type="Gene3D" id="1.10.287.990">
    <property type="entry name" value="Fe,Mn superoxide dismutase (SOD) domain"/>
    <property type="match status" value="1"/>
</dbReference>
<evidence type="ECO:0000256" key="3">
    <source>
        <dbReference type="ARBA" id="ARBA00022723"/>
    </source>
</evidence>
<feature type="binding site" evidence="5">
    <location>
        <position position="174"/>
    </location>
    <ligand>
        <name>Mn(2+)</name>
        <dbReference type="ChEBI" id="CHEBI:29035"/>
    </ligand>
</feature>
<gene>
    <name evidence="9" type="ORF">HMPREF0322_00115</name>
</gene>
<dbReference type="InterPro" id="IPR019833">
    <property type="entry name" value="Mn/Fe_SOD_BS"/>
</dbReference>
<dbReference type="EMBL" id="AFZX01000005">
    <property type="protein sequence ID" value="EHL09084.1"/>
    <property type="molecule type" value="Genomic_DNA"/>
</dbReference>
<reference evidence="9 10" key="1">
    <citation type="submission" date="2011-08" db="EMBL/GenBank/DDBJ databases">
        <authorList>
            <person name="Weinstock G."/>
            <person name="Sodergren E."/>
            <person name="Clifton S."/>
            <person name="Fulton L."/>
            <person name="Fulton B."/>
            <person name="Courtney L."/>
            <person name="Fronick C."/>
            <person name="Harrison M."/>
            <person name="Strong C."/>
            <person name="Farmer C."/>
            <person name="Delahaunty K."/>
            <person name="Markovic C."/>
            <person name="Hall O."/>
            <person name="Minx P."/>
            <person name="Tomlinson C."/>
            <person name="Mitreva M."/>
            <person name="Hou S."/>
            <person name="Chen J."/>
            <person name="Wollam A."/>
            <person name="Pepin K.H."/>
            <person name="Johnson M."/>
            <person name="Bhonagiri V."/>
            <person name="Zhang X."/>
            <person name="Suruliraj S."/>
            <person name="Warren W."/>
            <person name="Chinwalla A."/>
            <person name="Mardis E.R."/>
            <person name="Wilson R.K."/>
        </authorList>
    </citation>
    <scope>NUCLEOTIDE SEQUENCE [LARGE SCALE GENOMIC DNA]</scope>
    <source>
        <strain evidence="9 10">DP7</strain>
    </source>
</reference>
<feature type="domain" description="Manganese/iron superoxide dismutase C-terminal" evidence="8">
    <location>
        <begin position="101"/>
        <end position="203"/>
    </location>
</feature>
<dbReference type="EC" id="1.15.1.1" evidence="2 6"/>
<dbReference type="PIRSF" id="PIRSF000349">
    <property type="entry name" value="SODismutase"/>
    <property type="match status" value="1"/>
</dbReference>
<evidence type="ECO:0000313" key="9">
    <source>
        <dbReference type="EMBL" id="EHL09084.1"/>
    </source>
</evidence>
<sequence>GTKSIIRGGNNMPYQLPELPYAYDALEPHYDEATVRLHHDIHHKGYVDGLNNAEAKLAEAREKGDFGLVKHWERELAFHGSGHLLHTLFWTNMTPDGGGTPAGALGERISQDFGSFEAFKKQFSAAAVAVEGSGWAVLVWNPEFKKLEILQAEKHQNLTQWGAVPLLTVDVWEHAYYLKYQNKRAAWVETWWNLVNWADASQRFEKAAK</sequence>
<comment type="caution">
    <text evidence="9">The sequence shown here is derived from an EMBL/GenBank/DDBJ whole genome shotgun (WGS) entry which is preliminary data.</text>
</comment>
<evidence type="ECO:0000256" key="4">
    <source>
        <dbReference type="ARBA" id="ARBA00023002"/>
    </source>
</evidence>
<feature type="domain" description="Manganese/iron superoxide dismutase N-terminal" evidence="7">
    <location>
        <begin position="14"/>
        <end position="94"/>
    </location>
</feature>
<dbReference type="FunFam" id="3.55.40.20:FF:000004">
    <property type="entry name" value="Superoxide dismutase [Fe]"/>
    <property type="match status" value="1"/>
</dbReference>
<comment type="similarity">
    <text evidence="1 6">Belongs to the iron/manganese superoxide dismutase family.</text>
</comment>
<feature type="binding site" evidence="5">
    <location>
        <position position="86"/>
    </location>
    <ligand>
        <name>Mn(2+)</name>
        <dbReference type="ChEBI" id="CHEBI:29035"/>
    </ligand>
</feature>
<dbReference type="HOGENOM" id="CLU_1312449_0_0_9"/>
<dbReference type="InterPro" id="IPR019832">
    <property type="entry name" value="Mn/Fe_SOD_C"/>
</dbReference>